<keyword evidence="4" id="KW-1003">Cell membrane</keyword>
<dbReference type="Pfam" id="PF00005">
    <property type="entry name" value="ABC_tran"/>
    <property type="match status" value="1"/>
</dbReference>
<accession>A0ABV2DLB7</accession>
<evidence type="ECO:0000256" key="4">
    <source>
        <dbReference type="ARBA" id="ARBA00022475"/>
    </source>
</evidence>
<sequence>MALVEIDKAYKRYGTVEVLKGISLDIEEHQVVCLIGPSGCGKSTLLRCINCLEPIQGGEIRLHGDRVTGPGVDLDLLRREIGIVFQSYNLFPHMSVIENVTLGPVKVLGMQRNAATDKGMALLERVGLAAKAREYPDRLSGGQQQRVAIVRALMMDPALLLLDEITSALDPELVSEVLDIVRDLATKGMTMVLATHEMGFAREVADKVCFLQEGLVYEEGPPSQIFGNPQGERTRAFLKRIIDAGRL</sequence>
<dbReference type="PROSITE" id="PS00211">
    <property type="entry name" value="ABC_TRANSPORTER_1"/>
    <property type="match status" value="1"/>
</dbReference>
<dbReference type="PIRSF" id="PIRSF039085">
    <property type="entry name" value="ABC_ATPase_HisP"/>
    <property type="match status" value="1"/>
</dbReference>
<evidence type="ECO:0000259" key="9">
    <source>
        <dbReference type="PROSITE" id="PS50893"/>
    </source>
</evidence>
<evidence type="ECO:0000313" key="11">
    <source>
        <dbReference type="Proteomes" id="UP001548832"/>
    </source>
</evidence>
<evidence type="ECO:0000256" key="7">
    <source>
        <dbReference type="ARBA" id="ARBA00022970"/>
    </source>
</evidence>
<dbReference type="SUPFAM" id="SSF52540">
    <property type="entry name" value="P-loop containing nucleoside triphosphate hydrolases"/>
    <property type="match status" value="1"/>
</dbReference>
<dbReference type="InterPro" id="IPR030679">
    <property type="entry name" value="ABC_ATPase_HisP-typ"/>
</dbReference>
<keyword evidence="11" id="KW-1185">Reference proteome</keyword>
<comment type="similarity">
    <text evidence="2">Belongs to the ABC transporter superfamily.</text>
</comment>
<evidence type="ECO:0000256" key="6">
    <source>
        <dbReference type="ARBA" id="ARBA00022840"/>
    </source>
</evidence>
<keyword evidence="7" id="KW-0029">Amino-acid transport</keyword>
<keyword evidence="3" id="KW-0813">Transport</keyword>
<dbReference type="InterPro" id="IPR003439">
    <property type="entry name" value="ABC_transporter-like_ATP-bd"/>
</dbReference>
<dbReference type="InterPro" id="IPR050086">
    <property type="entry name" value="MetN_ABC_transporter-like"/>
</dbReference>
<name>A0ABV2DLB7_9HYPH</name>
<protein>
    <submittedName>
        <fullName evidence="10">Amino acid ABC transporter ATP-binding protein</fullName>
    </submittedName>
</protein>
<comment type="caution">
    <text evidence="10">The sequence shown here is derived from an EMBL/GenBank/DDBJ whole genome shotgun (WGS) entry which is preliminary data.</text>
</comment>
<dbReference type="InterPro" id="IPR003593">
    <property type="entry name" value="AAA+_ATPase"/>
</dbReference>
<comment type="subcellular location">
    <subcellularLocation>
        <location evidence="1">Cell membrane</location>
        <topology evidence="1">Peripheral membrane protein</topology>
    </subcellularLocation>
</comment>
<dbReference type="Proteomes" id="UP001548832">
    <property type="component" value="Unassembled WGS sequence"/>
</dbReference>
<dbReference type="InterPro" id="IPR027417">
    <property type="entry name" value="P-loop_NTPase"/>
</dbReference>
<dbReference type="RefSeq" id="WP_354462892.1">
    <property type="nucleotide sequence ID" value="NZ_JBEWSZ010000002.1"/>
</dbReference>
<evidence type="ECO:0000313" key="10">
    <source>
        <dbReference type="EMBL" id="MET2830829.1"/>
    </source>
</evidence>
<gene>
    <name evidence="10" type="ORF">ABVQ20_27955</name>
</gene>
<evidence type="ECO:0000256" key="2">
    <source>
        <dbReference type="ARBA" id="ARBA00005417"/>
    </source>
</evidence>
<dbReference type="SMART" id="SM00382">
    <property type="entry name" value="AAA"/>
    <property type="match status" value="1"/>
</dbReference>
<dbReference type="CDD" id="cd03262">
    <property type="entry name" value="ABC_HisP_GlnQ"/>
    <property type="match status" value="1"/>
</dbReference>
<keyword evidence="6 10" id="KW-0067">ATP-binding</keyword>
<evidence type="ECO:0000256" key="8">
    <source>
        <dbReference type="ARBA" id="ARBA00023136"/>
    </source>
</evidence>
<evidence type="ECO:0000256" key="3">
    <source>
        <dbReference type="ARBA" id="ARBA00022448"/>
    </source>
</evidence>
<dbReference type="PROSITE" id="PS50893">
    <property type="entry name" value="ABC_TRANSPORTER_2"/>
    <property type="match status" value="1"/>
</dbReference>
<keyword evidence="5" id="KW-0547">Nucleotide-binding</keyword>
<evidence type="ECO:0000256" key="1">
    <source>
        <dbReference type="ARBA" id="ARBA00004202"/>
    </source>
</evidence>
<organism evidence="10 11">
    <name type="scientific">Mesorhizobium shangrilense</name>
    <dbReference type="NCBI Taxonomy" id="460060"/>
    <lineage>
        <taxon>Bacteria</taxon>
        <taxon>Pseudomonadati</taxon>
        <taxon>Pseudomonadota</taxon>
        <taxon>Alphaproteobacteria</taxon>
        <taxon>Hyphomicrobiales</taxon>
        <taxon>Phyllobacteriaceae</taxon>
        <taxon>Mesorhizobium</taxon>
    </lineage>
</organism>
<dbReference type="GO" id="GO:0005524">
    <property type="term" value="F:ATP binding"/>
    <property type="evidence" value="ECO:0007669"/>
    <property type="project" value="UniProtKB-KW"/>
</dbReference>
<proteinExistence type="inferred from homology"/>
<dbReference type="EMBL" id="JBEWSZ010000002">
    <property type="protein sequence ID" value="MET2830829.1"/>
    <property type="molecule type" value="Genomic_DNA"/>
</dbReference>
<dbReference type="InterPro" id="IPR017871">
    <property type="entry name" value="ABC_transporter-like_CS"/>
</dbReference>
<evidence type="ECO:0000256" key="5">
    <source>
        <dbReference type="ARBA" id="ARBA00022741"/>
    </source>
</evidence>
<reference evidence="10 11" key="1">
    <citation type="submission" date="2024-06" db="EMBL/GenBank/DDBJ databases">
        <authorList>
            <person name="Kim D.-U."/>
        </authorList>
    </citation>
    <scope>NUCLEOTIDE SEQUENCE [LARGE SCALE GENOMIC DNA]</scope>
    <source>
        <strain evidence="10 11">KACC15460</strain>
    </source>
</reference>
<dbReference type="PANTHER" id="PTHR43166">
    <property type="entry name" value="AMINO ACID IMPORT ATP-BINDING PROTEIN"/>
    <property type="match status" value="1"/>
</dbReference>
<dbReference type="Gene3D" id="3.40.50.300">
    <property type="entry name" value="P-loop containing nucleotide triphosphate hydrolases"/>
    <property type="match status" value="1"/>
</dbReference>
<dbReference type="PANTHER" id="PTHR43166:SF9">
    <property type="entry name" value="GLUTAMATE_ASPARTATE IMPORT ATP-BINDING PROTEIN GLTL"/>
    <property type="match status" value="1"/>
</dbReference>
<feature type="domain" description="ABC transporter" evidence="9">
    <location>
        <begin position="4"/>
        <end position="238"/>
    </location>
</feature>
<keyword evidence="8" id="KW-0472">Membrane</keyword>